<accession>A0ABT1SRI7</accession>
<feature type="domain" description="NAD-dependent epimerase/dehydratase" evidence="1">
    <location>
        <begin position="3"/>
        <end position="232"/>
    </location>
</feature>
<dbReference type="InterPro" id="IPR001509">
    <property type="entry name" value="Epimerase_deHydtase"/>
</dbReference>
<proteinExistence type="predicted"/>
<dbReference type="PANTHER" id="PTHR43245:SF13">
    <property type="entry name" value="UDP-D-APIOSE_UDP-D-XYLOSE SYNTHASE 2"/>
    <property type="match status" value="1"/>
</dbReference>
<evidence type="ECO:0000313" key="3">
    <source>
        <dbReference type="Proteomes" id="UP001206692"/>
    </source>
</evidence>
<keyword evidence="3" id="KW-1185">Reference proteome</keyword>
<reference evidence="2 3" key="1">
    <citation type="submission" date="2022-06" db="EMBL/GenBank/DDBJ databases">
        <title>Isolation of gut microbiota from human fecal samples.</title>
        <authorList>
            <person name="Pamer E.G."/>
            <person name="Barat B."/>
            <person name="Waligurski E."/>
            <person name="Medina S."/>
            <person name="Paddock L."/>
            <person name="Mostad J."/>
        </authorList>
    </citation>
    <scope>NUCLEOTIDE SEQUENCE [LARGE SCALE GENOMIC DNA]</scope>
    <source>
        <strain evidence="2 3">DFI.1.1</strain>
    </source>
</reference>
<gene>
    <name evidence="2" type="ORF">NE675_05385</name>
</gene>
<dbReference type="Proteomes" id="UP001206692">
    <property type="component" value="Unassembled WGS sequence"/>
</dbReference>
<dbReference type="InterPro" id="IPR050177">
    <property type="entry name" value="Lipid_A_modif_metabolic_enz"/>
</dbReference>
<name>A0ABT1SRI7_9FIRM</name>
<dbReference type="PANTHER" id="PTHR43245">
    <property type="entry name" value="BIFUNCTIONAL POLYMYXIN RESISTANCE PROTEIN ARNA"/>
    <property type="match status" value="1"/>
</dbReference>
<protein>
    <submittedName>
        <fullName evidence="2">SDR family NAD(P)-dependent oxidoreductase</fullName>
    </submittedName>
</protein>
<organism evidence="2 3">
    <name type="scientific">Megasphaera massiliensis</name>
    <dbReference type="NCBI Taxonomy" id="1232428"/>
    <lineage>
        <taxon>Bacteria</taxon>
        <taxon>Bacillati</taxon>
        <taxon>Bacillota</taxon>
        <taxon>Negativicutes</taxon>
        <taxon>Veillonellales</taxon>
        <taxon>Veillonellaceae</taxon>
        <taxon>Megasphaera</taxon>
    </lineage>
</organism>
<evidence type="ECO:0000259" key="1">
    <source>
        <dbReference type="Pfam" id="PF01370"/>
    </source>
</evidence>
<evidence type="ECO:0000313" key="2">
    <source>
        <dbReference type="EMBL" id="MCQ5342464.1"/>
    </source>
</evidence>
<sequence length="306" mass="34102">MHILVTGGAGFIGSRLVKALLEEGHEVTVLDNLSKGTFAQLPDEVRCIDGDIADEQAVAAVFAETPFDIVFHEAPQRRLSESNDFSEDDVRESLKGLRTVLDQCCRCGVKKFIFSSSAAVYGEPVRIPVREEDDLRPITFEGQAKAAAEDCVRQYHEQHGLPYVILRYANVYGEGEEDSVVSRFTRAVVYGEDAAIFGDGEQSRDFIYVGDVVRANLAAMADEILAETYNIGTQMETTINALKVILLYFTHAGISISYEDARQGDISRSALHIEKAEKGLHWRPKMNLMPGLMAMYQYFCEREDAK</sequence>
<dbReference type="Gene3D" id="3.40.50.720">
    <property type="entry name" value="NAD(P)-binding Rossmann-like Domain"/>
    <property type="match status" value="1"/>
</dbReference>
<dbReference type="SUPFAM" id="SSF51735">
    <property type="entry name" value="NAD(P)-binding Rossmann-fold domains"/>
    <property type="match status" value="1"/>
</dbReference>
<dbReference type="EMBL" id="JANGEW010000008">
    <property type="protein sequence ID" value="MCQ5342464.1"/>
    <property type="molecule type" value="Genomic_DNA"/>
</dbReference>
<dbReference type="RefSeq" id="WP_154254182.1">
    <property type="nucleotide sequence ID" value="NZ_JAJCIO010000005.1"/>
</dbReference>
<dbReference type="InterPro" id="IPR036291">
    <property type="entry name" value="NAD(P)-bd_dom_sf"/>
</dbReference>
<dbReference type="Pfam" id="PF01370">
    <property type="entry name" value="Epimerase"/>
    <property type="match status" value="1"/>
</dbReference>
<comment type="caution">
    <text evidence="2">The sequence shown here is derived from an EMBL/GenBank/DDBJ whole genome shotgun (WGS) entry which is preliminary data.</text>
</comment>